<dbReference type="Gene3D" id="3.40.50.2000">
    <property type="entry name" value="Glycogen Phosphorylase B"/>
    <property type="match status" value="3"/>
</dbReference>
<keyword evidence="5" id="KW-0021">Allosteric enzyme</keyword>
<gene>
    <name evidence="12" type="ORF">PFDSM3638_07730</name>
</gene>
<organism evidence="12 13">
    <name type="scientific">Pyrococcus furiosus (strain ATCC 43587 / DSM 3638 / JCM 8422 / Vc1)</name>
    <dbReference type="NCBI Taxonomy" id="186497"/>
    <lineage>
        <taxon>Archaea</taxon>
        <taxon>Methanobacteriati</taxon>
        <taxon>Methanobacteriota</taxon>
        <taxon>Thermococci</taxon>
        <taxon>Thermococcales</taxon>
        <taxon>Thermococcaceae</taxon>
        <taxon>Pyrococcus</taxon>
    </lineage>
</organism>
<dbReference type="PIRSF" id="PIRSF000460">
    <property type="entry name" value="Pprylas_GlgP"/>
    <property type="match status" value="1"/>
</dbReference>
<evidence type="ECO:0000256" key="10">
    <source>
        <dbReference type="PIRSR" id="PIRSR000460-1"/>
    </source>
</evidence>
<dbReference type="AlphaFoldDB" id="A0A5C0XQZ0"/>
<evidence type="ECO:0000256" key="3">
    <source>
        <dbReference type="ARBA" id="ARBA00006047"/>
    </source>
</evidence>
<dbReference type="RefSeq" id="WP_011012682.1">
    <property type="nucleotide sequence ID" value="NC_003413.1"/>
</dbReference>
<evidence type="ECO:0000256" key="6">
    <source>
        <dbReference type="ARBA" id="ARBA00022676"/>
    </source>
</evidence>
<dbReference type="InterPro" id="IPR011834">
    <property type="entry name" value="Agluc_phsphrylas"/>
</dbReference>
<keyword evidence="7" id="KW-0808">Transferase</keyword>
<keyword evidence="6" id="KW-0328">Glycosyltransferase</keyword>
<dbReference type="GO" id="GO:0005975">
    <property type="term" value="P:carbohydrate metabolic process"/>
    <property type="evidence" value="ECO:0007669"/>
    <property type="project" value="InterPro"/>
</dbReference>
<dbReference type="Proteomes" id="UP000324354">
    <property type="component" value="Chromosome"/>
</dbReference>
<comment type="cofactor">
    <cofactor evidence="2">
        <name>pyridoxal 5'-phosphate</name>
        <dbReference type="ChEBI" id="CHEBI:597326"/>
    </cofactor>
</comment>
<proteinExistence type="inferred from homology"/>
<dbReference type="InterPro" id="IPR053611">
    <property type="entry name" value="Glycogen_Phosphorylase"/>
</dbReference>
<dbReference type="EMBL" id="CP023154">
    <property type="protein sequence ID" value="QEK79159.1"/>
    <property type="molecule type" value="Genomic_DNA"/>
</dbReference>
<evidence type="ECO:0000256" key="7">
    <source>
        <dbReference type="ARBA" id="ARBA00022679"/>
    </source>
</evidence>
<dbReference type="InterPro" id="IPR000811">
    <property type="entry name" value="Glyco_trans_35"/>
</dbReference>
<comment type="similarity">
    <text evidence="3">Belongs to the glycogen phosphorylase family.</text>
</comment>
<sequence>MVKVENSIKKKIEKKLPENLKKLAELAYNYWWSWDDKAMKLWQRIDEDHWREYKNPVKLLLDVPESRLKELSRDDTFLDLYELVIERFNSYLNPETTWFSTNYPKWDKPIVYLCMEYGISKSLPIYSGGLGILAGDHLKTASDLGLPLIGIGLLYKHGYFKQEIDKNGRQIEIFPEYNISEMPIRQVLNEDGSPLLIDVPMENRIVKARVFLVKVGRVDLYLLDTDVPENNEEDRKICDYLYNAEPDKRIKQEILLGIGGMRLLKALGIEPGVIHLNEGHPAFANFERIRWLMDEGLSFEEALEVVRGTSVFTTHTPVPAGHDVFPADFVREKLAKFFEGLPAEKFLDLGRRFPGDSNFNMTVLSIKTSNFVNGVSKLHAKITREMWADLWKGVPIDEIPIEGITNGVHTATWVHESIAKLYDIYLGKIWREHINLEGIWYAIERIPDEELWEAHLKAKREFIDLVRRKIMRRNERLGIEEPLPDIDENALIIGFARRFATYKRAVLLFTDLERLKRIVNNPERPVYIVFGGKAHPRDEAGKEFLRRVYEVSQMPEFKGKIILIENYDMGSARLFVSGVDVWLNTPRRPLEASGTSGMKAGLNGVINLSVYDGWWVEGYNGRNGWVVGDTTTEPESEEDDYWDAMSLYDLLENVVIPMYYENREAWIRMMKESIKSIAPNFSTHRMLKEYITKFYSKAIELGIFLSRDDYRWAKEIAKWKEKIAREWENVNIEDVKVNKHVIEAIVNLGDLTPEDVRLEIYYGLVDGEQGLINANTVELRPVKALGNGKYIYKYEGRALERLQEPCWMYKLRIYAHHPMLPTKFLLGGYIKWKDIEKKE</sequence>
<keyword evidence="8 10" id="KW-0663">Pyridoxal phosphate</keyword>
<name>A0A5C0XQZ0_PYRFU</name>
<dbReference type="NCBIfam" id="NF041129">
    <property type="entry name" value="maldex_phorlase_Thcocales"/>
    <property type="match status" value="1"/>
</dbReference>
<dbReference type="PROSITE" id="PS00102">
    <property type="entry name" value="PHOSPHORYLASE"/>
    <property type="match status" value="1"/>
</dbReference>
<dbReference type="PANTHER" id="PTHR42655:SF1">
    <property type="entry name" value="GLYCOGEN PHOSPHORYLASE"/>
    <property type="match status" value="1"/>
</dbReference>
<dbReference type="SMR" id="A0A5C0XQZ0"/>
<dbReference type="GeneID" id="13300844"/>
<dbReference type="Pfam" id="PF11897">
    <property type="entry name" value="DUF3417"/>
    <property type="match status" value="1"/>
</dbReference>
<dbReference type="NCBIfam" id="TIGR02094">
    <property type="entry name" value="more_P_ylases"/>
    <property type="match status" value="1"/>
</dbReference>
<reference evidence="12 13" key="1">
    <citation type="submission" date="2017-08" db="EMBL/GenBank/DDBJ databases">
        <title>Resequencing and Reannotation of the genome of Pyrococcus furiosus type strain DSM3638.</title>
        <authorList>
            <person name="Reichelt R.M."/>
            <person name="Bunk B."/>
        </authorList>
    </citation>
    <scope>NUCLEOTIDE SEQUENCE [LARGE SCALE GENOMIC DNA]</scope>
    <source>
        <strain evidence="12 13">DSM 3638</strain>
    </source>
</reference>
<dbReference type="GeneID" id="41713354"/>
<dbReference type="Pfam" id="PF00343">
    <property type="entry name" value="Phosphorylase"/>
    <property type="match status" value="1"/>
</dbReference>
<evidence type="ECO:0000256" key="1">
    <source>
        <dbReference type="ARBA" id="ARBA00001275"/>
    </source>
</evidence>
<dbReference type="EC" id="2.4.1.1" evidence="4"/>
<dbReference type="InterPro" id="IPR024517">
    <property type="entry name" value="Glycogen_phosphorylase_DUF3417"/>
</dbReference>
<evidence type="ECO:0000256" key="2">
    <source>
        <dbReference type="ARBA" id="ARBA00001933"/>
    </source>
</evidence>
<keyword evidence="9" id="KW-0119">Carbohydrate metabolism</keyword>
<dbReference type="InterPro" id="IPR035090">
    <property type="entry name" value="Pyridoxal_P_attach_site"/>
</dbReference>
<evidence type="ECO:0000313" key="12">
    <source>
        <dbReference type="EMBL" id="QEK79159.1"/>
    </source>
</evidence>
<dbReference type="InterPro" id="IPR052182">
    <property type="entry name" value="Glycogen/Maltodextrin_Phosph"/>
</dbReference>
<accession>A0A5C0XQZ0</accession>
<evidence type="ECO:0000256" key="5">
    <source>
        <dbReference type="ARBA" id="ARBA00022533"/>
    </source>
</evidence>
<evidence type="ECO:0000256" key="4">
    <source>
        <dbReference type="ARBA" id="ARBA00012591"/>
    </source>
</evidence>
<dbReference type="SUPFAM" id="SSF53756">
    <property type="entry name" value="UDP-Glycosyltransferase/glycogen phosphorylase"/>
    <property type="match status" value="1"/>
</dbReference>
<evidence type="ECO:0000256" key="8">
    <source>
        <dbReference type="ARBA" id="ARBA00022898"/>
    </source>
</evidence>
<dbReference type="GO" id="GO:0030170">
    <property type="term" value="F:pyridoxal phosphate binding"/>
    <property type="evidence" value="ECO:0007669"/>
    <property type="project" value="InterPro"/>
</dbReference>
<comment type="catalytic activity">
    <reaction evidence="1">
        <text>[(1-&gt;4)-alpha-D-glucosyl](n) + phosphate = [(1-&gt;4)-alpha-D-glucosyl](n-1) + alpha-D-glucose 1-phosphate</text>
        <dbReference type="Rhea" id="RHEA:41732"/>
        <dbReference type="Rhea" id="RHEA-COMP:9584"/>
        <dbReference type="Rhea" id="RHEA-COMP:9586"/>
        <dbReference type="ChEBI" id="CHEBI:15444"/>
        <dbReference type="ChEBI" id="CHEBI:43474"/>
        <dbReference type="ChEBI" id="CHEBI:58601"/>
        <dbReference type="EC" id="2.4.1.1"/>
    </reaction>
</comment>
<evidence type="ECO:0000259" key="11">
    <source>
        <dbReference type="Pfam" id="PF11897"/>
    </source>
</evidence>
<feature type="domain" description="DUF3417" evidence="11">
    <location>
        <begin position="16"/>
        <end position="123"/>
    </location>
</feature>
<dbReference type="PANTHER" id="PTHR42655">
    <property type="entry name" value="GLYCOGEN PHOSPHORYLASE"/>
    <property type="match status" value="1"/>
</dbReference>
<feature type="modified residue" description="N6-(pyridoxal phosphate)lysine" evidence="10">
    <location>
        <position position="599"/>
    </location>
</feature>
<evidence type="ECO:0000313" key="13">
    <source>
        <dbReference type="Proteomes" id="UP000324354"/>
    </source>
</evidence>
<dbReference type="OrthoDB" id="17863at2157"/>
<protein>
    <recommendedName>
        <fullName evidence="4">glycogen phosphorylase</fullName>
        <ecNumber evidence="4">2.4.1.1</ecNumber>
    </recommendedName>
</protein>
<dbReference type="GO" id="GO:0008184">
    <property type="term" value="F:glycogen phosphorylase activity"/>
    <property type="evidence" value="ECO:0007669"/>
    <property type="project" value="InterPro"/>
</dbReference>
<evidence type="ECO:0000256" key="9">
    <source>
        <dbReference type="ARBA" id="ARBA00023277"/>
    </source>
</evidence>